<dbReference type="EMBL" id="CP101114">
    <property type="protein sequence ID" value="UTO28186.1"/>
    <property type="molecule type" value="Genomic_DNA"/>
</dbReference>
<feature type="transmembrane region" description="Helical" evidence="1">
    <location>
        <begin position="87"/>
        <end position="107"/>
    </location>
</feature>
<keyword evidence="1" id="KW-0472">Membrane</keyword>
<evidence type="ECO:0000256" key="1">
    <source>
        <dbReference type="SAM" id="Phobius"/>
    </source>
</evidence>
<name>A0ABY5ES12_9HYPH</name>
<feature type="transmembrane region" description="Helical" evidence="1">
    <location>
        <begin position="119"/>
        <end position="143"/>
    </location>
</feature>
<organism evidence="2 3">
    <name type="scientific">Bartonella harrusi</name>
    <dbReference type="NCBI Taxonomy" id="2961895"/>
    <lineage>
        <taxon>Bacteria</taxon>
        <taxon>Pseudomonadati</taxon>
        <taxon>Pseudomonadota</taxon>
        <taxon>Alphaproteobacteria</taxon>
        <taxon>Hyphomicrobiales</taxon>
        <taxon>Bartonellaceae</taxon>
        <taxon>Bartonella</taxon>
    </lineage>
</organism>
<protein>
    <submittedName>
        <fullName evidence="2">Uncharacterized protein</fullName>
    </submittedName>
</protein>
<accession>A0ABY5ES12</accession>
<dbReference type="RefSeq" id="WP_254770095.1">
    <property type="nucleotide sequence ID" value="NZ_CP101114.1"/>
</dbReference>
<evidence type="ECO:0000313" key="3">
    <source>
        <dbReference type="Proteomes" id="UP001059475"/>
    </source>
</evidence>
<gene>
    <name evidence="2" type="ORF">NMK50_08430</name>
</gene>
<keyword evidence="1" id="KW-1133">Transmembrane helix</keyword>
<proteinExistence type="predicted"/>
<keyword evidence="1" id="KW-0812">Transmembrane</keyword>
<keyword evidence="3" id="KW-1185">Reference proteome</keyword>
<dbReference type="Proteomes" id="UP001059475">
    <property type="component" value="Chromosome"/>
</dbReference>
<evidence type="ECO:0000313" key="2">
    <source>
        <dbReference type="EMBL" id="UTO28186.1"/>
    </source>
</evidence>
<sequence>MLVFLGIWGLLGLIIATIIVGMFIVGLFYFFIKQVRLYFNMLGELKKSATHPFDSQQRGDREQKAKLETTVSAFHLKESLLLWPRELKIICCLSLIIALLKTAFFTANMAGWKNDVSLFIALLLSLLSAFFISFAPIVGLFCIKLTGKLKKTIQQLEEGTMRQETTLCMQDVRGGKHDE</sequence>
<reference evidence="2" key="1">
    <citation type="submission" date="2022-07" db="EMBL/GenBank/DDBJ databases">
        <title>First report of Bartonella spp. in marsupials in Brazil, with a description of Bartonella harrusi sp. nov. and new proposal for taxonomic reclassification of species of the genus Bartonella.</title>
        <authorList>
            <person name="Amaral R.B."/>
        </authorList>
    </citation>
    <scope>NUCLEOTIDE SEQUENCE</scope>
    <source>
        <strain evidence="2">117A</strain>
    </source>
</reference>
<feature type="transmembrane region" description="Helical" evidence="1">
    <location>
        <begin position="6"/>
        <end position="32"/>
    </location>
</feature>